<dbReference type="EMBL" id="ML211855">
    <property type="protein sequence ID" value="TFK80069.1"/>
    <property type="molecule type" value="Genomic_DNA"/>
</dbReference>
<organism evidence="2 3">
    <name type="scientific">Polyporus arcularius HHB13444</name>
    <dbReference type="NCBI Taxonomy" id="1314778"/>
    <lineage>
        <taxon>Eukaryota</taxon>
        <taxon>Fungi</taxon>
        <taxon>Dikarya</taxon>
        <taxon>Basidiomycota</taxon>
        <taxon>Agaricomycotina</taxon>
        <taxon>Agaricomycetes</taxon>
        <taxon>Polyporales</taxon>
        <taxon>Polyporaceae</taxon>
        <taxon>Polyporus</taxon>
    </lineage>
</organism>
<dbReference type="Proteomes" id="UP000308197">
    <property type="component" value="Unassembled WGS sequence"/>
</dbReference>
<keyword evidence="3" id="KW-1185">Reference proteome</keyword>
<feature type="compositionally biased region" description="Low complexity" evidence="1">
    <location>
        <begin position="74"/>
        <end position="86"/>
    </location>
</feature>
<dbReference type="AlphaFoldDB" id="A0A5C3NTH5"/>
<feature type="compositionally biased region" description="Basic and acidic residues" evidence="1">
    <location>
        <begin position="139"/>
        <end position="151"/>
    </location>
</feature>
<gene>
    <name evidence="2" type="ORF">K466DRAFT_667852</name>
</gene>
<sequence length="151" mass="16695">MHPRMTITSPDPRLSIALAQLELDQVCWRIDQALRAYPGEANELTQNRWSHGLGREMWTVVNAIGLANTAAWTSPNMSSSDPPSSRNRSRSYCSIANGTETPFGYRWSDSIFRPYFKVCPNTAAGLTRSPVRSAGASGRGHEETLGRAKIQ</sequence>
<protein>
    <submittedName>
        <fullName evidence="2">Uncharacterized protein</fullName>
    </submittedName>
</protein>
<accession>A0A5C3NTH5</accession>
<evidence type="ECO:0000313" key="3">
    <source>
        <dbReference type="Proteomes" id="UP000308197"/>
    </source>
</evidence>
<feature type="region of interest" description="Disordered" evidence="1">
    <location>
        <begin position="72"/>
        <end position="92"/>
    </location>
</feature>
<evidence type="ECO:0000313" key="2">
    <source>
        <dbReference type="EMBL" id="TFK80069.1"/>
    </source>
</evidence>
<proteinExistence type="predicted"/>
<name>A0A5C3NTH5_9APHY</name>
<feature type="region of interest" description="Disordered" evidence="1">
    <location>
        <begin position="127"/>
        <end position="151"/>
    </location>
</feature>
<evidence type="ECO:0000256" key="1">
    <source>
        <dbReference type="SAM" id="MobiDB-lite"/>
    </source>
</evidence>
<reference evidence="2 3" key="1">
    <citation type="journal article" date="2019" name="Nat. Ecol. Evol.">
        <title>Megaphylogeny resolves global patterns of mushroom evolution.</title>
        <authorList>
            <person name="Varga T."/>
            <person name="Krizsan K."/>
            <person name="Foldi C."/>
            <person name="Dima B."/>
            <person name="Sanchez-Garcia M."/>
            <person name="Sanchez-Ramirez S."/>
            <person name="Szollosi G.J."/>
            <person name="Szarkandi J.G."/>
            <person name="Papp V."/>
            <person name="Albert L."/>
            <person name="Andreopoulos W."/>
            <person name="Angelini C."/>
            <person name="Antonin V."/>
            <person name="Barry K.W."/>
            <person name="Bougher N.L."/>
            <person name="Buchanan P."/>
            <person name="Buyck B."/>
            <person name="Bense V."/>
            <person name="Catcheside P."/>
            <person name="Chovatia M."/>
            <person name="Cooper J."/>
            <person name="Damon W."/>
            <person name="Desjardin D."/>
            <person name="Finy P."/>
            <person name="Geml J."/>
            <person name="Haridas S."/>
            <person name="Hughes K."/>
            <person name="Justo A."/>
            <person name="Karasinski D."/>
            <person name="Kautmanova I."/>
            <person name="Kiss B."/>
            <person name="Kocsube S."/>
            <person name="Kotiranta H."/>
            <person name="LaButti K.M."/>
            <person name="Lechner B.E."/>
            <person name="Liimatainen K."/>
            <person name="Lipzen A."/>
            <person name="Lukacs Z."/>
            <person name="Mihaltcheva S."/>
            <person name="Morgado L.N."/>
            <person name="Niskanen T."/>
            <person name="Noordeloos M.E."/>
            <person name="Ohm R.A."/>
            <person name="Ortiz-Santana B."/>
            <person name="Ovrebo C."/>
            <person name="Racz N."/>
            <person name="Riley R."/>
            <person name="Savchenko A."/>
            <person name="Shiryaev A."/>
            <person name="Soop K."/>
            <person name="Spirin V."/>
            <person name="Szebenyi C."/>
            <person name="Tomsovsky M."/>
            <person name="Tulloss R.E."/>
            <person name="Uehling J."/>
            <person name="Grigoriev I.V."/>
            <person name="Vagvolgyi C."/>
            <person name="Papp T."/>
            <person name="Martin F.M."/>
            <person name="Miettinen O."/>
            <person name="Hibbett D.S."/>
            <person name="Nagy L.G."/>
        </authorList>
    </citation>
    <scope>NUCLEOTIDE SEQUENCE [LARGE SCALE GENOMIC DNA]</scope>
    <source>
        <strain evidence="2 3">HHB13444</strain>
    </source>
</reference>
<dbReference type="InParanoid" id="A0A5C3NTH5"/>